<evidence type="ECO:0000313" key="9">
    <source>
        <dbReference type="EMBL" id="GIY19964.1"/>
    </source>
</evidence>
<dbReference type="GO" id="GO:0005178">
    <property type="term" value="F:integrin binding"/>
    <property type="evidence" value="ECO:0007669"/>
    <property type="project" value="TreeGrafter"/>
</dbReference>
<dbReference type="SMART" id="SM01241">
    <property type="entry name" value="Integrin_b_cyt"/>
    <property type="match status" value="1"/>
</dbReference>
<keyword evidence="4" id="KW-1015">Disulfide bond</keyword>
<keyword evidence="1" id="KW-0732">Signal</keyword>
<reference evidence="9 10" key="1">
    <citation type="submission" date="2021-06" db="EMBL/GenBank/DDBJ databases">
        <title>Caerostris extrusa draft genome.</title>
        <authorList>
            <person name="Kono N."/>
            <person name="Arakawa K."/>
        </authorList>
    </citation>
    <scope>NUCLEOTIDE SEQUENCE [LARGE SCALE GENOMIC DNA]</scope>
</reference>
<dbReference type="PROSITE" id="PS00243">
    <property type="entry name" value="I_EGF_1"/>
    <property type="match status" value="1"/>
</dbReference>
<dbReference type="InterPro" id="IPR014836">
    <property type="entry name" value="Integrin_bsu_cyt_dom"/>
</dbReference>
<comment type="caution">
    <text evidence="9">The sequence shown here is derived from an EMBL/GenBank/DDBJ whole genome shotgun (WGS) entry which is preliminary data.</text>
</comment>
<dbReference type="EMBL" id="BPLR01007814">
    <property type="protein sequence ID" value="GIY19964.1"/>
    <property type="molecule type" value="Genomic_DNA"/>
</dbReference>
<dbReference type="SUPFAM" id="SSF69687">
    <property type="entry name" value="Integrin beta tail domain"/>
    <property type="match status" value="1"/>
</dbReference>
<dbReference type="GO" id="GO:0033627">
    <property type="term" value="P:cell adhesion mediated by integrin"/>
    <property type="evidence" value="ECO:0007669"/>
    <property type="project" value="TreeGrafter"/>
</dbReference>
<evidence type="ECO:0000256" key="3">
    <source>
        <dbReference type="ARBA" id="ARBA00022989"/>
    </source>
</evidence>
<dbReference type="InterPro" id="IPR036349">
    <property type="entry name" value="Integrin_bsu_tail_dom_sf"/>
</dbReference>
<dbReference type="GO" id="GO:0016477">
    <property type="term" value="P:cell migration"/>
    <property type="evidence" value="ECO:0007669"/>
    <property type="project" value="TreeGrafter"/>
</dbReference>
<dbReference type="InterPro" id="IPR012896">
    <property type="entry name" value="Integrin_bsu_tail"/>
</dbReference>
<proteinExistence type="predicted"/>
<evidence type="ECO:0000313" key="10">
    <source>
        <dbReference type="Proteomes" id="UP001054945"/>
    </source>
</evidence>
<dbReference type="GO" id="GO:0007229">
    <property type="term" value="P:integrin-mediated signaling pathway"/>
    <property type="evidence" value="ECO:0007669"/>
    <property type="project" value="UniProtKB-KW"/>
</dbReference>
<keyword evidence="9" id="KW-0401">Integrin</keyword>
<evidence type="ECO:0000256" key="2">
    <source>
        <dbReference type="ARBA" id="ARBA00022737"/>
    </source>
</evidence>
<evidence type="ECO:0000259" key="8">
    <source>
        <dbReference type="SMART" id="SM01242"/>
    </source>
</evidence>
<dbReference type="Gene3D" id="4.10.1240.30">
    <property type="match status" value="1"/>
</dbReference>
<dbReference type="InterPro" id="IPR057243">
    <property type="entry name" value="Integrin_I-EGF_CS"/>
</dbReference>
<evidence type="ECO:0000259" key="7">
    <source>
        <dbReference type="SMART" id="SM01241"/>
    </source>
</evidence>
<dbReference type="GO" id="GO:0007160">
    <property type="term" value="P:cell-matrix adhesion"/>
    <property type="evidence" value="ECO:0007669"/>
    <property type="project" value="TreeGrafter"/>
</dbReference>
<dbReference type="GO" id="GO:0098609">
    <property type="term" value="P:cell-cell adhesion"/>
    <property type="evidence" value="ECO:0007669"/>
    <property type="project" value="TreeGrafter"/>
</dbReference>
<dbReference type="SMART" id="SM01242">
    <property type="entry name" value="Integrin_B_tail"/>
    <property type="match status" value="1"/>
</dbReference>
<dbReference type="SUPFAM" id="SSF57196">
    <property type="entry name" value="EGF/Laminin"/>
    <property type="match status" value="1"/>
</dbReference>
<keyword evidence="5" id="KW-0325">Glycoprotein</keyword>
<protein>
    <submittedName>
        <fullName evidence="9">Integrin beta-PS</fullName>
    </submittedName>
</protein>
<accession>A0AAV4RG32</accession>
<keyword evidence="10" id="KW-1185">Reference proteome</keyword>
<keyword evidence="6" id="KW-0812">Transmembrane</keyword>
<dbReference type="Gene3D" id="2.10.25.10">
    <property type="entry name" value="Laminin"/>
    <property type="match status" value="1"/>
</dbReference>
<evidence type="ECO:0000256" key="1">
    <source>
        <dbReference type="ARBA" id="ARBA00022729"/>
    </source>
</evidence>
<dbReference type="GO" id="GO:0008305">
    <property type="term" value="C:integrin complex"/>
    <property type="evidence" value="ECO:0007669"/>
    <property type="project" value="TreeGrafter"/>
</dbReference>
<name>A0AAV4RG32_CAEEX</name>
<evidence type="ECO:0000256" key="6">
    <source>
        <dbReference type="SAM" id="Phobius"/>
    </source>
</evidence>
<dbReference type="GO" id="GO:0009986">
    <property type="term" value="C:cell surface"/>
    <property type="evidence" value="ECO:0007669"/>
    <property type="project" value="TreeGrafter"/>
</dbReference>
<dbReference type="Gene3D" id="1.20.5.100">
    <property type="entry name" value="Cytochrome c1, transmembrane anchor, C-terminal"/>
    <property type="match status" value="1"/>
</dbReference>
<organism evidence="9 10">
    <name type="scientific">Caerostris extrusa</name>
    <name type="common">Bark spider</name>
    <name type="synonym">Caerostris bankana</name>
    <dbReference type="NCBI Taxonomy" id="172846"/>
    <lineage>
        <taxon>Eukaryota</taxon>
        <taxon>Metazoa</taxon>
        <taxon>Ecdysozoa</taxon>
        <taxon>Arthropoda</taxon>
        <taxon>Chelicerata</taxon>
        <taxon>Arachnida</taxon>
        <taxon>Araneae</taxon>
        <taxon>Araneomorphae</taxon>
        <taxon>Entelegynae</taxon>
        <taxon>Araneoidea</taxon>
        <taxon>Araneidae</taxon>
        <taxon>Caerostris</taxon>
    </lineage>
</organism>
<dbReference type="Proteomes" id="UP001054945">
    <property type="component" value="Unassembled WGS sequence"/>
</dbReference>
<evidence type="ECO:0000256" key="4">
    <source>
        <dbReference type="ARBA" id="ARBA00023157"/>
    </source>
</evidence>
<dbReference type="GO" id="GO:0005925">
    <property type="term" value="C:focal adhesion"/>
    <property type="evidence" value="ECO:0007669"/>
    <property type="project" value="TreeGrafter"/>
</dbReference>
<dbReference type="PANTHER" id="PTHR10082:SF60">
    <property type="entry name" value="INTEGRIN BETA-PS"/>
    <property type="match status" value="1"/>
</dbReference>
<dbReference type="Pfam" id="PF07965">
    <property type="entry name" value="Integrin_B_tail"/>
    <property type="match status" value="1"/>
</dbReference>
<keyword evidence="6" id="KW-0472">Membrane</keyword>
<dbReference type="PRINTS" id="PR01186">
    <property type="entry name" value="INTEGRINB"/>
</dbReference>
<gene>
    <name evidence="9" type="primary">mys</name>
    <name evidence="9" type="ORF">CEXT_587261</name>
</gene>
<feature type="domain" description="Integrin beta subunit tail" evidence="8">
    <location>
        <begin position="49"/>
        <end position="130"/>
    </location>
</feature>
<keyword evidence="3 6" id="KW-1133">Transmembrane helix</keyword>
<keyword evidence="2" id="KW-0677">Repeat</keyword>
<evidence type="ECO:0000256" key="5">
    <source>
        <dbReference type="ARBA" id="ARBA00023180"/>
    </source>
</evidence>
<sequence length="359" mass="41498">MEASPYVPLYLPWEICSGHGTCECGSCVCNSEEYFGTFCNDCPTCPGMCNELRDCIECFIMSQKTPTLNCSICEPLNILSIDKIVVKEKEKQCSFEDEKKCRFTFKYAFDENNQPRVWTKISKECPVPVDVVTIASSVSVGIVVVGLFLLLLFKVLTFLHDRRELAKFEKERLLAKWNQGQNPLYKEVETTYQNPAYGGKQNPWNITIKMNKIFFYLNCLKLINPRNAPWRPLWEEQSCRADFKSKTLPVKDFEGRILSLLSVRSCLPNCRNTSPMLKRKRMITSCSLSSCRIKAEALARVFNSRIWPCTWVDRRRAEDSAEEDEEYFETSPWRRMGMRISAVGVGILQQLPWKVEPNF</sequence>
<feature type="transmembrane region" description="Helical" evidence="6">
    <location>
        <begin position="131"/>
        <end position="153"/>
    </location>
</feature>
<feature type="domain" description="Integrin beta subunit cytoplasmic" evidence="7">
    <location>
        <begin position="154"/>
        <end position="200"/>
    </location>
</feature>
<dbReference type="Pfam" id="PF08725">
    <property type="entry name" value="Integrin_b_cyt"/>
    <property type="match status" value="1"/>
</dbReference>
<dbReference type="AlphaFoldDB" id="A0AAV4RG32"/>
<dbReference type="PANTHER" id="PTHR10082">
    <property type="entry name" value="INTEGRIN BETA SUBUNIT"/>
    <property type="match status" value="1"/>
</dbReference>
<dbReference type="InterPro" id="IPR015812">
    <property type="entry name" value="Integrin_bsu"/>
</dbReference>